<dbReference type="RefSeq" id="WP_057790198.1">
    <property type="nucleotide sequence ID" value="NZ_LAXJ01000002.1"/>
</dbReference>
<keyword evidence="1" id="KW-0812">Transmembrane</keyword>
<dbReference type="PANTHER" id="PTHR33979">
    <property type="entry name" value="OS02G0221600 PROTEIN"/>
    <property type="match status" value="1"/>
</dbReference>
<dbReference type="InterPro" id="IPR049500">
    <property type="entry name" value="Peptidase_M50B-like"/>
</dbReference>
<feature type="transmembrane region" description="Helical" evidence="1">
    <location>
        <begin position="150"/>
        <end position="168"/>
    </location>
</feature>
<proteinExistence type="predicted"/>
<evidence type="ECO:0000313" key="3">
    <source>
        <dbReference type="Proteomes" id="UP000051295"/>
    </source>
</evidence>
<evidence type="ECO:0008006" key="4">
    <source>
        <dbReference type="Google" id="ProtNLM"/>
    </source>
</evidence>
<protein>
    <recommendedName>
        <fullName evidence="4">Peptidase M50</fullName>
    </recommendedName>
</protein>
<gene>
    <name evidence="2" type="ORF">XM53_03310</name>
</gene>
<accession>A0A0T5P179</accession>
<evidence type="ECO:0000313" key="2">
    <source>
        <dbReference type="EMBL" id="KRS14735.1"/>
    </source>
</evidence>
<organism evidence="2 3">
    <name type="scientific">Roseovarius atlanticus</name>
    <dbReference type="NCBI Taxonomy" id="1641875"/>
    <lineage>
        <taxon>Bacteria</taxon>
        <taxon>Pseudomonadati</taxon>
        <taxon>Pseudomonadota</taxon>
        <taxon>Alphaproteobacteria</taxon>
        <taxon>Rhodobacterales</taxon>
        <taxon>Roseobacteraceae</taxon>
        <taxon>Roseovarius</taxon>
    </lineage>
</organism>
<comment type="caution">
    <text evidence="2">The sequence shown here is derived from an EMBL/GenBank/DDBJ whole genome shotgun (WGS) entry which is preliminary data.</text>
</comment>
<keyword evidence="3" id="KW-1185">Reference proteome</keyword>
<evidence type="ECO:0000256" key="1">
    <source>
        <dbReference type="SAM" id="Phobius"/>
    </source>
</evidence>
<keyword evidence="1" id="KW-0472">Membrane</keyword>
<dbReference type="Proteomes" id="UP000051295">
    <property type="component" value="Unassembled WGS sequence"/>
</dbReference>
<name>A0A0T5P179_9RHOB</name>
<reference evidence="2 3" key="1">
    <citation type="submission" date="2015-04" db="EMBL/GenBank/DDBJ databases">
        <title>The draft genome sequence of Roseovarius sp.R12b.</title>
        <authorList>
            <person name="Li G."/>
            <person name="Lai Q."/>
            <person name="Shao Z."/>
            <person name="Yan P."/>
        </authorList>
    </citation>
    <scope>NUCLEOTIDE SEQUENCE [LARGE SCALE GENOMIC DNA]</scope>
    <source>
        <strain evidence="2 3">R12B</strain>
    </source>
</reference>
<dbReference type="OrthoDB" id="5381474at2"/>
<feature type="transmembrane region" description="Helical" evidence="1">
    <location>
        <begin position="74"/>
        <end position="96"/>
    </location>
</feature>
<keyword evidence="1" id="KW-1133">Transmembrane helix</keyword>
<dbReference type="AlphaFoldDB" id="A0A0T5P179"/>
<sequence length="224" mass="24281">MQAFLRGHWQLLLLVAAIALLWQTPVVIPLKLLVVFLHELGHVLAVLLTGGEVLNLTLDPMQGGAVTSRGGSRFLSLSAGYLGSLLIGVALFMAAVRTRADRAVLGVLGLTLLAVTVLYVRSPFALVFGAGTGAAMLLATKYLPRDVSDLLLRVIGLACMIYVPLDIYSDTIARGWLHSDARMLAEEFGGTTWMWGGLWLGISVWVIWMCLRRGLGAQSNIRLR</sequence>
<dbReference type="STRING" id="1641875.XM53_03310"/>
<dbReference type="PANTHER" id="PTHR33979:SF2">
    <property type="entry name" value="PEPTIDASE M50B-LIKE-DOMAIN-CONTAINING PROTEIN"/>
    <property type="match status" value="1"/>
</dbReference>
<feature type="transmembrane region" description="Helical" evidence="1">
    <location>
        <begin position="126"/>
        <end position="143"/>
    </location>
</feature>
<dbReference type="EMBL" id="LAXJ01000002">
    <property type="protein sequence ID" value="KRS14735.1"/>
    <property type="molecule type" value="Genomic_DNA"/>
</dbReference>
<feature type="transmembrane region" description="Helical" evidence="1">
    <location>
        <begin position="188"/>
        <end position="211"/>
    </location>
</feature>
<dbReference type="PATRIC" id="fig|1641875.4.peg.1768"/>
<feature type="transmembrane region" description="Helical" evidence="1">
    <location>
        <begin position="103"/>
        <end position="120"/>
    </location>
</feature>
<dbReference type="Pfam" id="PF13398">
    <property type="entry name" value="Peptidase_M50B"/>
    <property type="match status" value="1"/>
</dbReference>